<evidence type="ECO:0000259" key="3">
    <source>
        <dbReference type="SMART" id="SM00642"/>
    </source>
</evidence>
<evidence type="ECO:0000313" key="5">
    <source>
        <dbReference type="Proteomes" id="UP000824070"/>
    </source>
</evidence>
<dbReference type="GO" id="GO:0005975">
    <property type="term" value="P:carbohydrate metabolic process"/>
    <property type="evidence" value="ECO:0007669"/>
    <property type="project" value="InterPro"/>
</dbReference>
<dbReference type="PANTHER" id="PTHR10357">
    <property type="entry name" value="ALPHA-AMYLASE FAMILY MEMBER"/>
    <property type="match status" value="1"/>
</dbReference>
<feature type="domain" description="Glycosyl hydrolase family 13 catalytic" evidence="3">
    <location>
        <begin position="138"/>
        <end position="494"/>
    </location>
</feature>
<reference evidence="4" key="2">
    <citation type="journal article" date="2021" name="PeerJ">
        <title>Extensive microbial diversity within the chicken gut microbiome revealed by metagenomics and culture.</title>
        <authorList>
            <person name="Gilroy R."/>
            <person name="Ravi A."/>
            <person name="Getino M."/>
            <person name="Pursley I."/>
            <person name="Horton D.L."/>
            <person name="Alikhan N.F."/>
            <person name="Baker D."/>
            <person name="Gharbi K."/>
            <person name="Hall N."/>
            <person name="Watson M."/>
            <person name="Adriaenssens E.M."/>
            <person name="Foster-Nyarko E."/>
            <person name="Jarju S."/>
            <person name="Secka A."/>
            <person name="Antonio M."/>
            <person name="Oren A."/>
            <person name="Chaudhuri R.R."/>
            <person name="La Ragione R."/>
            <person name="Hildebrand F."/>
            <person name="Pallen M.J."/>
        </authorList>
    </citation>
    <scope>NUCLEOTIDE SEQUENCE</scope>
    <source>
        <strain evidence="4">ChiGjej1B1-22543</strain>
    </source>
</reference>
<dbReference type="CDD" id="cd02857">
    <property type="entry name" value="E_set_CDase_PDE_N"/>
    <property type="match status" value="1"/>
</dbReference>
<dbReference type="GO" id="GO:0004553">
    <property type="term" value="F:hydrolase activity, hydrolyzing O-glycosyl compounds"/>
    <property type="evidence" value="ECO:0007669"/>
    <property type="project" value="InterPro"/>
</dbReference>
<dbReference type="AlphaFoldDB" id="A0A9D1LMQ7"/>
<organism evidence="4 5">
    <name type="scientific">Candidatus Alloenteromonas pullicola</name>
    <dbReference type="NCBI Taxonomy" id="2840784"/>
    <lineage>
        <taxon>Bacteria</taxon>
        <taxon>Bacillati</taxon>
        <taxon>Bacillota</taxon>
        <taxon>Bacillota incertae sedis</taxon>
        <taxon>Candidatus Alloenteromonas</taxon>
    </lineage>
</organism>
<dbReference type="InterPro" id="IPR013783">
    <property type="entry name" value="Ig-like_fold"/>
</dbReference>
<dbReference type="InterPro" id="IPR045857">
    <property type="entry name" value="O16G_dom_2"/>
</dbReference>
<comment type="caution">
    <text evidence="4">The sequence shown here is derived from an EMBL/GenBank/DDBJ whole genome shotgun (WGS) entry which is preliminary data.</text>
</comment>
<dbReference type="InterPro" id="IPR017853">
    <property type="entry name" value="GH"/>
</dbReference>
<dbReference type="Gene3D" id="3.90.400.10">
    <property type="entry name" value="Oligo-1,6-glucosidase, Domain 2"/>
    <property type="match status" value="1"/>
</dbReference>
<evidence type="ECO:0000256" key="2">
    <source>
        <dbReference type="ARBA" id="ARBA00023295"/>
    </source>
</evidence>
<dbReference type="Pfam" id="PF00128">
    <property type="entry name" value="Alpha-amylase"/>
    <property type="match status" value="1"/>
</dbReference>
<dbReference type="InterPro" id="IPR004185">
    <property type="entry name" value="Glyco_hydro_13_lg-like_dom"/>
</dbReference>
<proteinExistence type="predicted"/>
<accession>A0A9D1LMQ7</accession>
<dbReference type="SMART" id="SM00642">
    <property type="entry name" value="Aamy"/>
    <property type="match status" value="1"/>
</dbReference>
<name>A0A9D1LMQ7_9FIRM</name>
<sequence>MNESAIYHLSESPYSYPMVGGRFFFRLRLGKEDRDSEVYVIYGNKFFLNHTKSRMRMPLERVDGLFAYFEVVAKLTDNRVGYVFEIHNGGKTYFYSEEGLTETYDLQKAEVDYFEFSSVHDEDISKVPAWAKEAVFYQIFPDRFRIGNDAKDKSYINLPWGGEPKRDSFAGGDLKGISDSIEYLNELGINAIYLTPIFRSNSNHKYDTLDYMQIDPQFGTEEDLKNLIEKAHEHGIKIVLDAVFNHISYRSTQFQDALRNGKESKYWDWFFVDGDKIDVERKNYQTFSIARYMPKLNVLSPSCKEYLIGVALHYLDLGIDGWRLDVADEVSHPFWREFRSRIKAKHPEAIIIGEHWHNAHSFLNGDEFDGVMNYPVKYAISDYLASKKNDAKKTAERLNYLFTTYRYENLCACLNLLDSHDTARYLNLCGKDELALEASIALLFFVPGMSCLYYGTEIPMEGGDDPDCRRCFPWDKAKQGSRHTDMVKRLIGIRKSIGADRHFHCYEQDGMLIVERLHHGHGYRLTINAENKEKGIIAYPLLCSNYQSGVLGENGFLIEEL</sequence>
<dbReference type="Proteomes" id="UP000824070">
    <property type="component" value="Unassembled WGS sequence"/>
</dbReference>
<evidence type="ECO:0000256" key="1">
    <source>
        <dbReference type="ARBA" id="ARBA00022801"/>
    </source>
</evidence>
<protein>
    <submittedName>
        <fullName evidence="4">Glycoside hydrolase family 13 protein</fullName>
    </submittedName>
</protein>
<reference evidence="4" key="1">
    <citation type="submission" date="2020-10" db="EMBL/GenBank/DDBJ databases">
        <authorList>
            <person name="Gilroy R."/>
        </authorList>
    </citation>
    <scope>NUCLEOTIDE SEQUENCE</scope>
    <source>
        <strain evidence="4">ChiGjej1B1-22543</strain>
    </source>
</reference>
<dbReference type="EMBL" id="DVMV01000004">
    <property type="protein sequence ID" value="HIU44702.1"/>
    <property type="molecule type" value="Genomic_DNA"/>
</dbReference>
<keyword evidence="2" id="KW-0326">Glycosidase</keyword>
<evidence type="ECO:0000313" key="4">
    <source>
        <dbReference type="EMBL" id="HIU44702.1"/>
    </source>
</evidence>
<dbReference type="Pfam" id="PF02903">
    <property type="entry name" value="Alpha-amylase_N"/>
    <property type="match status" value="1"/>
</dbReference>
<keyword evidence="1 4" id="KW-0378">Hydrolase</keyword>
<dbReference type="Gene3D" id="3.20.20.80">
    <property type="entry name" value="Glycosidases"/>
    <property type="match status" value="1"/>
</dbReference>
<dbReference type="InterPro" id="IPR014756">
    <property type="entry name" value="Ig_E-set"/>
</dbReference>
<dbReference type="InterPro" id="IPR006047">
    <property type="entry name" value="GH13_cat_dom"/>
</dbReference>
<dbReference type="PANTHER" id="PTHR10357:SF210">
    <property type="entry name" value="MALTODEXTRIN GLUCOSIDASE"/>
    <property type="match status" value="1"/>
</dbReference>
<dbReference type="Gene3D" id="2.60.40.10">
    <property type="entry name" value="Immunoglobulins"/>
    <property type="match status" value="1"/>
</dbReference>
<dbReference type="SUPFAM" id="SSF81296">
    <property type="entry name" value="E set domains"/>
    <property type="match status" value="1"/>
</dbReference>
<dbReference type="CDD" id="cd11338">
    <property type="entry name" value="AmyAc_CMD"/>
    <property type="match status" value="1"/>
</dbReference>
<dbReference type="SUPFAM" id="SSF51445">
    <property type="entry name" value="(Trans)glycosidases"/>
    <property type="match status" value="1"/>
</dbReference>
<gene>
    <name evidence="4" type="ORF">IAC52_00160</name>
</gene>